<dbReference type="Proteomes" id="UP000492821">
    <property type="component" value="Unassembled WGS sequence"/>
</dbReference>
<reference evidence="2" key="1">
    <citation type="journal article" date="2013" name="Genetics">
        <title>The draft genome and transcriptome of Panagrellus redivivus are shaped by the harsh demands of a free-living lifestyle.</title>
        <authorList>
            <person name="Srinivasan J."/>
            <person name="Dillman A.R."/>
            <person name="Macchietto M.G."/>
            <person name="Heikkinen L."/>
            <person name="Lakso M."/>
            <person name="Fracchia K.M."/>
            <person name="Antoshechkin I."/>
            <person name="Mortazavi A."/>
            <person name="Wong G."/>
            <person name="Sternberg P.W."/>
        </authorList>
    </citation>
    <scope>NUCLEOTIDE SEQUENCE [LARGE SCALE GENOMIC DNA]</scope>
    <source>
        <strain evidence="2">MT8872</strain>
    </source>
</reference>
<keyword evidence="2" id="KW-1185">Reference proteome</keyword>
<evidence type="ECO:0000313" key="3">
    <source>
        <dbReference type="WBParaSite" id="Pan_g8220.t1"/>
    </source>
</evidence>
<feature type="region of interest" description="Disordered" evidence="1">
    <location>
        <begin position="33"/>
        <end position="60"/>
    </location>
</feature>
<sequence length="99" mass="10942">MSTHNRMQKNACNTKQTMFCLLDDLISFTDPQKRTKKVKPNQESCNANDENDVPGQKDGRYEGGAGAVRFFSSVDRGCPCGDGMDGWMVEAVNRGPSCF</sequence>
<dbReference type="AlphaFoldDB" id="A0A7E4WA37"/>
<reference evidence="3" key="2">
    <citation type="submission" date="2020-10" db="UniProtKB">
        <authorList>
            <consortium name="WormBaseParasite"/>
        </authorList>
    </citation>
    <scope>IDENTIFICATION</scope>
</reference>
<protein>
    <submittedName>
        <fullName evidence="3">Uncharacterized protein</fullName>
    </submittedName>
</protein>
<name>A0A7E4WA37_PANRE</name>
<dbReference type="WBParaSite" id="Pan_g8220.t1">
    <property type="protein sequence ID" value="Pan_g8220.t1"/>
    <property type="gene ID" value="Pan_g8220"/>
</dbReference>
<evidence type="ECO:0000313" key="2">
    <source>
        <dbReference type="Proteomes" id="UP000492821"/>
    </source>
</evidence>
<proteinExistence type="predicted"/>
<organism evidence="2 3">
    <name type="scientific">Panagrellus redivivus</name>
    <name type="common">Microworm</name>
    <dbReference type="NCBI Taxonomy" id="6233"/>
    <lineage>
        <taxon>Eukaryota</taxon>
        <taxon>Metazoa</taxon>
        <taxon>Ecdysozoa</taxon>
        <taxon>Nematoda</taxon>
        <taxon>Chromadorea</taxon>
        <taxon>Rhabditida</taxon>
        <taxon>Tylenchina</taxon>
        <taxon>Panagrolaimomorpha</taxon>
        <taxon>Panagrolaimoidea</taxon>
        <taxon>Panagrolaimidae</taxon>
        <taxon>Panagrellus</taxon>
    </lineage>
</organism>
<evidence type="ECO:0000256" key="1">
    <source>
        <dbReference type="SAM" id="MobiDB-lite"/>
    </source>
</evidence>
<accession>A0A7E4WA37</accession>